<gene>
    <name evidence="1" type="ORF">ANN_12884</name>
</gene>
<organism evidence="1 2">
    <name type="scientific">Periplaneta americana</name>
    <name type="common">American cockroach</name>
    <name type="synonym">Blatta americana</name>
    <dbReference type="NCBI Taxonomy" id="6978"/>
    <lineage>
        <taxon>Eukaryota</taxon>
        <taxon>Metazoa</taxon>
        <taxon>Ecdysozoa</taxon>
        <taxon>Arthropoda</taxon>
        <taxon>Hexapoda</taxon>
        <taxon>Insecta</taxon>
        <taxon>Pterygota</taxon>
        <taxon>Neoptera</taxon>
        <taxon>Polyneoptera</taxon>
        <taxon>Dictyoptera</taxon>
        <taxon>Blattodea</taxon>
        <taxon>Blattoidea</taxon>
        <taxon>Blattidae</taxon>
        <taxon>Blattinae</taxon>
        <taxon>Periplaneta</taxon>
    </lineage>
</organism>
<evidence type="ECO:0000313" key="1">
    <source>
        <dbReference type="EMBL" id="KAJ4446190.1"/>
    </source>
</evidence>
<reference evidence="1 2" key="1">
    <citation type="journal article" date="2022" name="Allergy">
        <title>Genome assembly and annotation of Periplaneta americana reveal a comprehensive cockroach allergen profile.</title>
        <authorList>
            <person name="Wang L."/>
            <person name="Xiong Q."/>
            <person name="Saelim N."/>
            <person name="Wang L."/>
            <person name="Nong W."/>
            <person name="Wan A.T."/>
            <person name="Shi M."/>
            <person name="Liu X."/>
            <person name="Cao Q."/>
            <person name="Hui J.H.L."/>
            <person name="Sookrung N."/>
            <person name="Leung T.F."/>
            <person name="Tungtrongchitr A."/>
            <person name="Tsui S.K.W."/>
        </authorList>
    </citation>
    <scope>NUCLEOTIDE SEQUENCE [LARGE SCALE GENOMIC DNA]</scope>
    <source>
        <strain evidence="1">PWHHKU_190912</strain>
    </source>
</reference>
<proteinExistence type="predicted"/>
<dbReference type="Proteomes" id="UP001148838">
    <property type="component" value="Unassembled WGS sequence"/>
</dbReference>
<sequence>MHFVKTRCAVREQRADVEGVGVEGKVERVSNEFKAKANPSNSPIIKAAGRSLRLFTPAPLPLRKTSEGIHNDVFIIHLSPLQGLPAVIIPCVPDDKGQLLQSRYKAVSFDAFPIHCRLKQGDALSPLLFNFAPEYAIRKVQENRDGLELNGLQHLPVSADDLNMLGEIHKLLGKTMEFYLQQVRR</sequence>
<protein>
    <submittedName>
        <fullName evidence="1">Uncharacterized protein</fullName>
    </submittedName>
</protein>
<dbReference type="EMBL" id="JAJSOF020000009">
    <property type="protein sequence ID" value="KAJ4446190.1"/>
    <property type="molecule type" value="Genomic_DNA"/>
</dbReference>
<name>A0ABQ8TKJ1_PERAM</name>
<keyword evidence="2" id="KW-1185">Reference proteome</keyword>
<accession>A0ABQ8TKJ1</accession>
<evidence type="ECO:0000313" key="2">
    <source>
        <dbReference type="Proteomes" id="UP001148838"/>
    </source>
</evidence>
<comment type="caution">
    <text evidence="1">The sequence shown here is derived from an EMBL/GenBank/DDBJ whole genome shotgun (WGS) entry which is preliminary data.</text>
</comment>